<dbReference type="RefSeq" id="WP_124224022.1">
    <property type="nucleotide sequence ID" value="NZ_RKQL01000006.1"/>
</dbReference>
<comment type="similarity">
    <text evidence="1">Belongs to the bacterial sugar transferase family.</text>
</comment>
<dbReference type="AlphaFoldDB" id="A0A3N4UBN9"/>
<protein>
    <submittedName>
        <fullName evidence="3">Lipopolysaccharide/colanic/teichoic acid biosynthesis glycosyltransferase</fullName>
    </submittedName>
</protein>
<name>A0A3N4UBN9_9BURK</name>
<evidence type="ECO:0000256" key="1">
    <source>
        <dbReference type="ARBA" id="ARBA00006464"/>
    </source>
</evidence>
<dbReference type="GO" id="GO:0016780">
    <property type="term" value="F:phosphotransferase activity, for other substituted phosphate groups"/>
    <property type="evidence" value="ECO:0007669"/>
    <property type="project" value="TreeGrafter"/>
</dbReference>
<accession>A0A3N4UBN9</accession>
<evidence type="ECO:0000313" key="4">
    <source>
        <dbReference type="Proteomes" id="UP000272193"/>
    </source>
</evidence>
<keyword evidence="3" id="KW-0808">Transferase</keyword>
<dbReference type="InterPro" id="IPR003362">
    <property type="entry name" value="Bact_transf"/>
</dbReference>
<dbReference type="Pfam" id="PF02397">
    <property type="entry name" value="Bac_transf"/>
    <property type="match status" value="1"/>
</dbReference>
<proteinExistence type="inferred from homology"/>
<dbReference type="OrthoDB" id="9808602at2"/>
<comment type="caution">
    <text evidence="3">The sequence shown here is derived from an EMBL/GenBank/DDBJ whole genome shotgun (WGS) entry which is preliminary data.</text>
</comment>
<dbReference type="PANTHER" id="PTHR30576">
    <property type="entry name" value="COLANIC BIOSYNTHESIS UDP-GLUCOSE LIPID CARRIER TRANSFERASE"/>
    <property type="match status" value="1"/>
</dbReference>
<gene>
    <name evidence="3" type="ORF">EDC62_2382</name>
</gene>
<sequence>MIKRAFDFAASALALLLLSPVLATVALVVWLEDGPPVLFRQARIGLGGRPFQMLKFRSMVKDAAARGPYYTQGADPRITRVGRFIRRTSLDELPQLINVLKGEMSLVGPRPDLPAQQSLYAPEDWALRCSVRPGLTGLAQALYRSDCTERERLEADLRYVREASFGLDLKILWWTLGRLSGRGAN</sequence>
<evidence type="ECO:0000313" key="3">
    <source>
        <dbReference type="EMBL" id="RPE64561.1"/>
    </source>
</evidence>
<reference evidence="3 4" key="1">
    <citation type="submission" date="2018-11" db="EMBL/GenBank/DDBJ databases">
        <title>Genomic Encyclopedia of Type Strains, Phase IV (KMG-IV): sequencing the most valuable type-strain genomes for metagenomic binning, comparative biology and taxonomic classification.</title>
        <authorList>
            <person name="Goeker M."/>
        </authorList>
    </citation>
    <scope>NUCLEOTIDE SEQUENCE [LARGE SCALE GENOMIC DNA]</scope>
    <source>
        <strain evidence="3 4">DSM 101684</strain>
    </source>
</reference>
<keyword evidence="4" id="KW-1185">Reference proteome</keyword>
<feature type="domain" description="Bacterial sugar transferase" evidence="2">
    <location>
        <begin position="3"/>
        <end position="177"/>
    </location>
</feature>
<dbReference type="PANTHER" id="PTHR30576:SF0">
    <property type="entry name" value="UNDECAPRENYL-PHOSPHATE N-ACETYLGALACTOSAMINYL 1-PHOSPHATE TRANSFERASE-RELATED"/>
    <property type="match status" value="1"/>
</dbReference>
<evidence type="ECO:0000259" key="2">
    <source>
        <dbReference type="Pfam" id="PF02397"/>
    </source>
</evidence>
<dbReference type="Proteomes" id="UP000272193">
    <property type="component" value="Unassembled WGS sequence"/>
</dbReference>
<dbReference type="EMBL" id="RKQL01000006">
    <property type="protein sequence ID" value="RPE64561.1"/>
    <property type="molecule type" value="Genomic_DNA"/>
</dbReference>
<organism evidence="3 4">
    <name type="scientific">Tibeticola sediminis</name>
    <dbReference type="NCBI Taxonomy" id="1917811"/>
    <lineage>
        <taxon>Bacteria</taxon>
        <taxon>Pseudomonadati</taxon>
        <taxon>Pseudomonadota</taxon>
        <taxon>Betaproteobacteria</taxon>
        <taxon>Burkholderiales</taxon>
        <taxon>Comamonadaceae</taxon>
        <taxon>Tibeticola</taxon>
    </lineage>
</organism>